<evidence type="ECO:0000313" key="2">
    <source>
        <dbReference type="EMBL" id="OOQ89999.1"/>
    </source>
</evidence>
<feature type="domain" description="Tyrosine specific protein phosphatases" evidence="1">
    <location>
        <begin position="147"/>
        <end position="191"/>
    </location>
</feature>
<dbReference type="Pfam" id="PF13350">
    <property type="entry name" value="Y_phosphatase3"/>
    <property type="match status" value="1"/>
</dbReference>
<comment type="caution">
    <text evidence="2">The sequence shown here is derived from an EMBL/GenBank/DDBJ whole genome shotgun (WGS) entry which is preliminary data.</text>
</comment>
<dbReference type="InterPro" id="IPR000387">
    <property type="entry name" value="Tyr_Pase_dom"/>
</dbReference>
<name>A0A1S9RWV4_PENBI</name>
<gene>
    <name evidence="2" type="ORF">PEBR_05888</name>
</gene>
<evidence type="ECO:0000313" key="3">
    <source>
        <dbReference type="Proteomes" id="UP000190744"/>
    </source>
</evidence>
<evidence type="ECO:0000259" key="1">
    <source>
        <dbReference type="PROSITE" id="PS50056"/>
    </source>
</evidence>
<dbReference type="EMBL" id="LJBN01000100">
    <property type="protein sequence ID" value="OOQ89999.1"/>
    <property type="molecule type" value="Genomic_DNA"/>
</dbReference>
<dbReference type="GO" id="GO:0004721">
    <property type="term" value="F:phosphoprotein phosphatase activity"/>
    <property type="evidence" value="ECO:0007669"/>
    <property type="project" value="InterPro"/>
</dbReference>
<dbReference type="SUPFAM" id="SSF52799">
    <property type="entry name" value="(Phosphotyrosine protein) phosphatases II"/>
    <property type="match status" value="1"/>
</dbReference>
<dbReference type="InterPro" id="IPR016130">
    <property type="entry name" value="Tyr_Pase_AS"/>
</dbReference>
<dbReference type="PROSITE" id="PS50056">
    <property type="entry name" value="TYR_PHOSPHATASE_2"/>
    <property type="match status" value="1"/>
</dbReference>
<sequence>MTKLSPNNSYLRNPEASGANIEGALNFRSFGGYSSNVSQDAVTREGFIYRSGNLSSITNNGWEKIQELHISTIINLTDMDEANALYAIDAQRSERTKGFKLLHLPLNQKEFDKTSLFTKYCGYVSEGYDAIAQDYVSLLREGPAVIRKILLQIRDYPNEVFIIHCSMGKDRTGVVLAVLLILAGVSKETVSEEYCLSGAALEPLLPKVFALAQQMAPCGTSETDCHRIAKEAIQTSKAVMLRTLELVEIEFGGVNRYAQEHCGLTSEDVELIRHNLVQLRR</sequence>
<dbReference type="AlphaFoldDB" id="A0A1S9RWV4"/>
<dbReference type="Gene3D" id="3.90.190.10">
    <property type="entry name" value="Protein tyrosine phosphatase superfamily"/>
    <property type="match status" value="1"/>
</dbReference>
<dbReference type="PROSITE" id="PS00383">
    <property type="entry name" value="TYR_PHOSPHATASE_1"/>
    <property type="match status" value="1"/>
</dbReference>
<proteinExistence type="predicted"/>
<dbReference type="PANTHER" id="PTHR31126:SF1">
    <property type="entry name" value="TYROSINE SPECIFIC PROTEIN PHOSPHATASES DOMAIN-CONTAINING PROTEIN"/>
    <property type="match status" value="1"/>
</dbReference>
<accession>A0A1S9RWV4</accession>
<dbReference type="InterPro" id="IPR026893">
    <property type="entry name" value="Tyr/Ser_Pase_IphP-type"/>
</dbReference>
<reference evidence="3" key="1">
    <citation type="submission" date="2015-09" db="EMBL/GenBank/DDBJ databases">
        <authorList>
            <person name="Fill T.P."/>
            <person name="Baretta J.F."/>
            <person name="de Almeida L.G."/>
            <person name="Rocha M."/>
            <person name="de Souza D.H."/>
            <person name="Malavazi I."/>
            <person name="Cerdeira L.T."/>
            <person name="Hong H."/>
            <person name="Samborskyy M."/>
            <person name="de Vasconcelos A.T."/>
            <person name="Leadlay P."/>
            <person name="Rodrigues-Filho E."/>
        </authorList>
    </citation>
    <scope>NUCLEOTIDE SEQUENCE [LARGE SCALE GENOMIC DNA]</scope>
    <source>
        <strain evidence="3">LaBioMMi 136</strain>
    </source>
</reference>
<dbReference type="PANTHER" id="PTHR31126">
    <property type="entry name" value="TYROSINE-PROTEIN PHOSPHATASE"/>
    <property type="match status" value="1"/>
</dbReference>
<dbReference type="Proteomes" id="UP000190744">
    <property type="component" value="Unassembled WGS sequence"/>
</dbReference>
<dbReference type="InterPro" id="IPR029021">
    <property type="entry name" value="Prot-tyrosine_phosphatase-like"/>
</dbReference>
<organism evidence="2 3">
    <name type="scientific">Penicillium brasilianum</name>
    <dbReference type="NCBI Taxonomy" id="104259"/>
    <lineage>
        <taxon>Eukaryota</taxon>
        <taxon>Fungi</taxon>
        <taxon>Dikarya</taxon>
        <taxon>Ascomycota</taxon>
        <taxon>Pezizomycotina</taxon>
        <taxon>Eurotiomycetes</taxon>
        <taxon>Eurotiomycetidae</taxon>
        <taxon>Eurotiales</taxon>
        <taxon>Aspergillaceae</taxon>
        <taxon>Penicillium</taxon>
    </lineage>
</organism>
<protein>
    <recommendedName>
        <fullName evidence="1">Tyrosine specific protein phosphatases domain-containing protein</fullName>
    </recommendedName>
</protein>